<dbReference type="EMBL" id="DS113195">
    <property type="protein sequence ID" value="EAY20798.1"/>
    <property type="molecule type" value="Genomic_DNA"/>
</dbReference>
<reference evidence="1" key="1">
    <citation type="submission" date="2006-10" db="EMBL/GenBank/DDBJ databases">
        <authorList>
            <person name="Amadeo P."/>
            <person name="Zhao Q."/>
            <person name="Wortman J."/>
            <person name="Fraser-Liggett C."/>
            <person name="Carlton J."/>
        </authorList>
    </citation>
    <scope>NUCLEOTIDE SEQUENCE</scope>
    <source>
        <strain evidence="1">G3</strain>
    </source>
</reference>
<evidence type="ECO:0008006" key="3">
    <source>
        <dbReference type="Google" id="ProtNLM"/>
    </source>
</evidence>
<accession>A2DFU5</accession>
<dbReference type="InParanoid" id="A2DFU5"/>
<dbReference type="AlphaFoldDB" id="A2DFU5"/>
<name>A2DFU5_TRIV3</name>
<reference evidence="1" key="2">
    <citation type="journal article" date="2007" name="Science">
        <title>Draft genome sequence of the sexually transmitted pathogen Trichomonas vaginalis.</title>
        <authorList>
            <person name="Carlton J.M."/>
            <person name="Hirt R.P."/>
            <person name="Silva J.C."/>
            <person name="Delcher A.L."/>
            <person name="Schatz M."/>
            <person name="Zhao Q."/>
            <person name="Wortman J.R."/>
            <person name="Bidwell S.L."/>
            <person name="Alsmark U.C.M."/>
            <person name="Besteiro S."/>
            <person name="Sicheritz-Ponten T."/>
            <person name="Noel C.J."/>
            <person name="Dacks J.B."/>
            <person name="Foster P.G."/>
            <person name="Simillion C."/>
            <person name="Van de Peer Y."/>
            <person name="Miranda-Saavedra D."/>
            <person name="Barton G.J."/>
            <person name="Westrop G.D."/>
            <person name="Mueller S."/>
            <person name="Dessi D."/>
            <person name="Fiori P.L."/>
            <person name="Ren Q."/>
            <person name="Paulsen I."/>
            <person name="Zhang H."/>
            <person name="Bastida-Corcuera F.D."/>
            <person name="Simoes-Barbosa A."/>
            <person name="Brown M.T."/>
            <person name="Hayes R.D."/>
            <person name="Mukherjee M."/>
            <person name="Okumura C.Y."/>
            <person name="Schneider R."/>
            <person name="Smith A.J."/>
            <person name="Vanacova S."/>
            <person name="Villalvazo M."/>
            <person name="Haas B.J."/>
            <person name="Pertea M."/>
            <person name="Feldblyum T.V."/>
            <person name="Utterback T.R."/>
            <person name="Shu C.L."/>
            <person name="Osoegawa K."/>
            <person name="de Jong P.J."/>
            <person name="Hrdy I."/>
            <person name="Horvathova L."/>
            <person name="Zubacova Z."/>
            <person name="Dolezal P."/>
            <person name="Malik S.B."/>
            <person name="Logsdon J.M. Jr."/>
            <person name="Henze K."/>
            <person name="Gupta A."/>
            <person name="Wang C.C."/>
            <person name="Dunne R.L."/>
            <person name="Upcroft J.A."/>
            <person name="Upcroft P."/>
            <person name="White O."/>
            <person name="Salzberg S.L."/>
            <person name="Tang P."/>
            <person name="Chiu C.-H."/>
            <person name="Lee Y.-S."/>
            <person name="Embley T.M."/>
            <person name="Coombs G.H."/>
            <person name="Mottram J.C."/>
            <person name="Tachezy J."/>
            <person name="Fraser-Liggett C.M."/>
            <person name="Johnson P.J."/>
        </authorList>
    </citation>
    <scope>NUCLEOTIDE SEQUENCE [LARGE SCALE GENOMIC DNA]</scope>
    <source>
        <strain evidence="1">G3</strain>
    </source>
</reference>
<dbReference type="KEGG" id="tva:5466342"/>
<dbReference type="VEuPathDB" id="TrichDB:TVAGG3_0322620"/>
<evidence type="ECO:0000313" key="2">
    <source>
        <dbReference type="Proteomes" id="UP000001542"/>
    </source>
</evidence>
<organism evidence="1 2">
    <name type="scientific">Trichomonas vaginalis (strain ATCC PRA-98 / G3)</name>
    <dbReference type="NCBI Taxonomy" id="412133"/>
    <lineage>
        <taxon>Eukaryota</taxon>
        <taxon>Metamonada</taxon>
        <taxon>Parabasalia</taxon>
        <taxon>Trichomonadida</taxon>
        <taxon>Trichomonadidae</taxon>
        <taxon>Trichomonas</taxon>
    </lineage>
</organism>
<dbReference type="Proteomes" id="UP000001542">
    <property type="component" value="Unassembled WGS sequence"/>
</dbReference>
<proteinExistence type="predicted"/>
<sequence>MQFTINQIPAKNTFAVRDTIDITYSIEGCGQISIVQDITGKGQSEVQINNLAEEGAVANNQKYSVPITEDMKMGSKTLTYYAKDTHGVSSTPETFDFFVLNPTTFGEIKLTRTNATAGTSITLTGKFTDIDQGKNIQFKLKFKDGTEFSTENDVVSDPSQNPQTFSITFEVPQLELKQYELEVYCIEKTKNSKTTRQEKVPFTITKAPSITLTPPQDQQNIFGQGDIVTFTVTVDDDTNGKVVYNDGLGEKTINYPFDDGTKTKAIPVTITSEYKYNTQYQFTAKVIDEFDYEAAVNKPFPFQIRSKPKIDKVENTQKLSPGADVDFTITFTDKDNGKWLNFYVKDLTDGSIRNIGTKKSNGGTQIFGSELTNGYRKTGVHNLEVYATSDNSHNDDKNVKSDNFQTSVKIVVQPEVEISWKGEIFALDEQIEITVKVTDDGSGIRI</sequence>
<gene>
    <name evidence="1" type="ORF">TVAG_391820</name>
</gene>
<evidence type="ECO:0000313" key="1">
    <source>
        <dbReference type="EMBL" id="EAY20798.1"/>
    </source>
</evidence>
<protein>
    <recommendedName>
        <fullName evidence="3">Bap-like</fullName>
    </recommendedName>
</protein>
<dbReference type="RefSeq" id="XP_001581784.1">
    <property type="nucleotide sequence ID" value="XM_001581734.1"/>
</dbReference>
<dbReference type="VEuPathDB" id="TrichDB:TVAG_391820"/>
<keyword evidence="2" id="KW-1185">Reference proteome</keyword>